<name>A0A938XSE4_9BACL</name>
<dbReference type="Pfam" id="PF13420">
    <property type="entry name" value="Acetyltransf_4"/>
    <property type="match status" value="1"/>
</dbReference>
<protein>
    <submittedName>
        <fullName evidence="4">Phosphinothricin acetyltransferase</fullName>
        <ecNumber evidence="4">2.3.1.183</ecNumber>
    </submittedName>
</protein>
<gene>
    <name evidence="4" type="ORF">JOD01_000658</name>
</gene>
<sequence length="164" mass="18869">MSKIVIRDAEPNDLPALLAIYNYSVRSSAATFDLQEQTLQQRQAWFAKYNENYPLLVAEEAGAIVGYACFGKYRDKPAYQQTVESSVYVDHRHQGKGIGKQLMQRLIERAKQLQYHVMIAGITKGNESSVVLHERLGFQYVGVFREVGFKFGQYQDVEFYQLFL</sequence>
<organism evidence="4 5">
    <name type="scientific">Brevibacillus fulvus</name>
    <dbReference type="NCBI Taxonomy" id="1125967"/>
    <lineage>
        <taxon>Bacteria</taxon>
        <taxon>Bacillati</taxon>
        <taxon>Bacillota</taxon>
        <taxon>Bacilli</taxon>
        <taxon>Bacillales</taxon>
        <taxon>Paenibacillaceae</taxon>
        <taxon>Brevibacillus</taxon>
    </lineage>
</organism>
<dbReference type="Gene3D" id="3.40.630.30">
    <property type="match status" value="1"/>
</dbReference>
<evidence type="ECO:0000313" key="5">
    <source>
        <dbReference type="Proteomes" id="UP000717624"/>
    </source>
</evidence>
<dbReference type="EC" id="2.3.1.183" evidence="4"/>
<dbReference type="Proteomes" id="UP000717624">
    <property type="component" value="Unassembled WGS sequence"/>
</dbReference>
<dbReference type="SUPFAM" id="SSF55729">
    <property type="entry name" value="Acyl-CoA N-acyltransferases (Nat)"/>
    <property type="match status" value="1"/>
</dbReference>
<dbReference type="InterPro" id="IPR000182">
    <property type="entry name" value="GNAT_dom"/>
</dbReference>
<dbReference type="PANTHER" id="PTHR43072">
    <property type="entry name" value="N-ACETYLTRANSFERASE"/>
    <property type="match status" value="1"/>
</dbReference>
<dbReference type="PANTHER" id="PTHR43072:SF23">
    <property type="entry name" value="UPF0039 PROTEIN C11D3.02C"/>
    <property type="match status" value="1"/>
</dbReference>
<accession>A0A938XSE4</accession>
<evidence type="ECO:0000313" key="4">
    <source>
        <dbReference type="EMBL" id="MBM7589072.1"/>
    </source>
</evidence>
<reference evidence="4" key="1">
    <citation type="submission" date="2021-01" db="EMBL/GenBank/DDBJ databases">
        <title>Genomic Encyclopedia of Type Strains, Phase IV (KMG-IV): sequencing the most valuable type-strain genomes for metagenomic binning, comparative biology and taxonomic classification.</title>
        <authorList>
            <person name="Goeker M."/>
        </authorList>
    </citation>
    <scope>NUCLEOTIDE SEQUENCE</scope>
    <source>
        <strain evidence="4">DSM 25523</strain>
    </source>
</reference>
<dbReference type="AlphaFoldDB" id="A0A938XSE4"/>
<evidence type="ECO:0000259" key="3">
    <source>
        <dbReference type="PROSITE" id="PS51186"/>
    </source>
</evidence>
<keyword evidence="5" id="KW-1185">Reference proteome</keyword>
<evidence type="ECO:0000256" key="1">
    <source>
        <dbReference type="ARBA" id="ARBA00022679"/>
    </source>
</evidence>
<dbReference type="InterPro" id="IPR016181">
    <property type="entry name" value="Acyl_CoA_acyltransferase"/>
</dbReference>
<dbReference type="GO" id="GO:0102971">
    <property type="term" value="F:phosphinothricin N-acetyltransferase activity"/>
    <property type="evidence" value="ECO:0007669"/>
    <property type="project" value="UniProtKB-EC"/>
</dbReference>
<proteinExistence type="predicted"/>
<evidence type="ECO:0000256" key="2">
    <source>
        <dbReference type="ARBA" id="ARBA00023315"/>
    </source>
</evidence>
<comment type="caution">
    <text evidence="4">The sequence shown here is derived from an EMBL/GenBank/DDBJ whole genome shotgun (WGS) entry which is preliminary data.</text>
</comment>
<dbReference type="CDD" id="cd04301">
    <property type="entry name" value="NAT_SF"/>
    <property type="match status" value="1"/>
</dbReference>
<feature type="domain" description="N-acetyltransferase" evidence="3">
    <location>
        <begin position="4"/>
        <end position="164"/>
    </location>
</feature>
<dbReference type="PROSITE" id="PS51186">
    <property type="entry name" value="GNAT"/>
    <property type="match status" value="1"/>
</dbReference>
<keyword evidence="1 4" id="KW-0808">Transferase</keyword>
<dbReference type="EMBL" id="JAFBEB010000001">
    <property type="protein sequence ID" value="MBM7589072.1"/>
    <property type="molecule type" value="Genomic_DNA"/>
</dbReference>
<keyword evidence="2 4" id="KW-0012">Acyltransferase</keyword>